<evidence type="ECO:0000313" key="2">
    <source>
        <dbReference type="Proteomes" id="UP000676279"/>
    </source>
</evidence>
<proteinExistence type="predicted"/>
<dbReference type="RefSeq" id="YP_010054122.1">
    <property type="nucleotide sequence ID" value="NC_054649.1"/>
</dbReference>
<dbReference type="GeneID" id="64469803"/>
<sequence>MVATNHTDKGVKFIVACVSFRVPRLRDIGSV</sequence>
<keyword evidence="2" id="KW-1185">Reference proteome</keyword>
<protein>
    <submittedName>
        <fullName evidence="1">Uncharacterized protein</fullName>
    </submittedName>
</protein>
<organism evidence="1 2">
    <name type="scientific">Escherichia phage vB_EcoS_swi2</name>
    <dbReference type="NCBI Taxonomy" id="2769808"/>
    <lineage>
        <taxon>Viruses</taxon>
        <taxon>Duplodnaviria</taxon>
        <taxon>Heunggongvirae</taxon>
        <taxon>Uroviricota</taxon>
        <taxon>Caudoviricetes</taxon>
        <taxon>Swiduovirus</taxon>
        <taxon>Swiduovirus swi2</taxon>
    </lineage>
</organism>
<dbReference type="EMBL" id="MT768060">
    <property type="protein sequence ID" value="QNR52437.1"/>
    <property type="molecule type" value="Genomic_DNA"/>
</dbReference>
<accession>A0A862QT21</accession>
<dbReference type="KEGG" id="vg:64469803"/>
<name>A0A862QT21_9CAUD</name>
<reference evidence="1" key="1">
    <citation type="submission" date="2020-07" db="EMBL/GenBank/DDBJ databases">
        <title>Complete genome sequence analysis of a novel Escherichia phage vB_EcoS swi2.</title>
        <authorList>
            <person name="Sui B."/>
        </authorList>
    </citation>
    <scope>NUCLEOTIDE SEQUENCE</scope>
</reference>
<evidence type="ECO:0000313" key="1">
    <source>
        <dbReference type="EMBL" id="QNR52437.1"/>
    </source>
</evidence>
<dbReference type="Proteomes" id="UP000676279">
    <property type="component" value="Segment"/>
</dbReference>